<dbReference type="Proteomes" id="UP000198625">
    <property type="component" value="Unassembled WGS sequence"/>
</dbReference>
<organism evidence="1 2">
    <name type="scientific">Proteiniborus ethanoligenes</name>
    <dbReference type="NCBI Taxonomy" id="415015"/>
    <lineage>
        <taxon>Bacteria</taxon>
        <taxon>Bacillati</taxon>
        <taxon>Bacillota</taxon>
        <taxon>Clostridia</taxon>
        <taxon>Eubacteriales</taxon>
        <taxon>Proteiniborus</taxon>
    </lineage>
</organism>
<name>A0A1H3SH42_9FIRM</name>
<protein>
    <submittedName>
        <fullName evidence="1">Uncharacterized protein</fullName>
    </submittedName>
</protein>
<accession>A0A1H3SH42</accession>
<dbReference type="RefSeq" id="WP_091732853.1">
    <property type="nucleotide sequence ID" value="NZ_FNQE01000045.1"/>
</dbReference>
<evidence type="ECO:0000313" key="2">
    <source>
        <dbReference type="Proteomes" id="UP000198625"/>
    </source>
</evidence>
<sequence length="79" mass="8704">MGKQCKYAKVGKPLLYGVADLCYCTSPGNQNSSKGNQVKRKDGSGFPITGYADGTGWWLLCIEGRNYKGVTPSRCIFYR</sequence>
<proteinExistence type="predicted"/>
<reference evidence="1 2" key="1">
    <citation type="submission" date="2016-10" db="EMBL/GenBank/DDBJ databases">
        <authorList>
            <person name="de Groot N.N."/>
        </authorList>
    </citation>
    <scope>NUCLEOTIDE SEQUENCE [LARGE SCALE GENOMIC DNA]</scope>
    <source>
        <strain evidence="1 2">DSM 21650</strain>
    </source>
</reference>
<gene>
    <name evidence="1" type="ORF">SAMN05660462_02910</name>
</gene>
<evidence type="ECO:0000313" key="1">
    <source>
        <dbReference type="EMBL" id="SDZ37383.1"/>
    </source>
</evidence>
<dbReference type="STRING" id="415015.SAMN05660462_02910"/>
<dbReference type="AlphaFoldDB" id="A0A1H3SH42"/>
<keyword evidence="2" id="KW-1185">Reference proteome</keyword>
<dbReference type="EMBL" id="FNQE01000045">
    <property type="protein sequence ID" value="SDZ37383.1"/>
    <property type="molecule type" value="Genomic_DNA"/>
</dbReference>